<dbReference type="CDD" id="cd12107">
    <property type="entry name" value="Hemerythrin"/>
    <property type="match status" value="1"/>
</dbReference>
<dbReference type="Pfam" id="PF01814">
    <property type="entry name" value="Hemerythrin"/>
    <property type="match status" value="1"/>
</dbReference>
<dbReference type="PANTHER" id="PTHR37164:SF1">
    <property type="entry name" value="BACTERIOHEMERYTHRIN"/>
    <property type="match status" value="1"/>
</dbReference>
<accession>Q2W900</accession>
<dbReference type="STRING" id="342108.amb0871"/>
<feature type="domain" description="Hemerythrin-like" evidence="4">
    <location>
        <begin position="30"/>
        <end position="146"/>
    </location>
</feature>
<protein>
    <recommendedName>
        <fullName evidence="4">Hemerythrin-like domain-containing protein</fullName>
    </recommendedName>
</protein>
<gene>
    <name evidence="5" type="ordered locus">amb0871</name>
</gene>
<evidence type="ECO:0000256" key="3">
    <source>
        <dbReference type="ARBA" id="ARBA00023004"/>
    </source>
</evidence>
<dbReference type="InterPro" id="IPR012827">
    <property type="entry name" value="Hemerythrin_metal-bd"/>
</dbReference>
<keyword evidence="2" id="KW-0479">Metal-binding</keyword>
<evidence type="ECO:0000313" key="6">
    <source>
        <dbReference type="Proteomes" id="UP000007058"/>
    </source>
</evidence>
<reference evidence="5 6" key="1">
    <citation type="journal article" date="2005" name="DNA Res.">
        <title>Complete genome sequence of the facultative anaerobic magnetotactic bacterium Magnetospirillum sp. strain AMB-1.</title>
        <authorList>
            <person name="Matsunaga T."/>
            <person name="Okamura Y."/>
            <person name="Fukuda Y."/>
            <person name="Wahyudi A.T."/>
            <person name="Murase Y."/>
            <person name="Takeyama H."/>
        </authorList>
    </citation>
    <scope>NUCLEOTIDE SEQUENCE [LARGE SCALE GENOMIC DNA]</scope>
    <source>
        <strain evidence="6">ATCC 700264 / AMB-1</strain>
    </source>
</reference>
<dbReference type="Proteomes" id="UP000007058">
    <property type="component" value="Chromosome"/>
</dbReference>
<dbReference type="SUPFAM" id="SSF47188">
    <property type="entry name" value="Hemerythrin-like"/>
    <property type="match status" value="1"/>
</dbReference>
<keyword evidence="3" id="KW-0408">Iron</keyword>
<dbReference type="EMBL" id="AP007255">
    <property type="protein sequence ID" value="BAE49675.1"/>
    <property type="molecule type" value="Genomic_DNA"/>
</dbReference>
<dbReference type="InterPro" id="IPR035938">
    <property type="entry name" value="Hemerythrin-like_sf"/>
</dbReference>
<evidence type="ECO:0000313" key="5">
    <source>
        <dbReference type="EMBL" id="BAE49675.1"/>
    </source>
</evidence>
<dbReference type="InterPro" id="IPR012312">
    <property type="entry name" value="Hemerythrin-like"/>
</dbReference>
<dbReference type="PANTHER" id="PTHR37164">
    <property type="entry name" value="BACTERIOHEMERYTHRIN"/>
    <property type="match status" value="1"/>
</dbReference>
<dbReference type="GO" id="GO:0046872">
    <property type="term" value="F:metal ion binding"/>
    <property type="evidence" value="ECO:0007669"/>
    <property type="project" value="UniProtKB-KW"/>
</dbReference>
<proteinExistence type="inferred from homology"/>
<dbReference type="NCBIfam" id="TIGR02481">
    <property type="entry name" value="hemeryth_dom"/>
    <property type="match status" value="1"/>
</dbReference>
<dbReference type="InterPro" id="IPR050669">
    <property type="entry name" value="Hemerythrin"/>
</dbReference>
<evidence type="ECO:0000256" key="2">
    <source>
        <dbReference type="ARBA" id="ARBA00022723"/>
    </source>
</evidence>
<dbReference type="AlphaFoldDB" id="Q2W900"/>
<organism evidence="5 6">
    <name type="scientific">Paramagnetospirillum magneticum (strain ATCC 700264 / AMB-1)</name>
    <name type="common">Magnetospirillum magneticum</name>
    <dbReference type="NCBI Taxonomy" id="342108"/>
    <lineage>
        <taxon>Bacteria</taxon>
        <taxon>Pseudomonadati</taxon>
        <taxon>Pseudomonadota</taxon>
        <taxon>Alphaproteobacteria</taxon>
        <taxon>Rhodospirillales</taxon>
        <taxon>Magnetospirillaceae</taxon>
        <taxon>Paramagnetospirillum</taxon>
    </lineage>
</organism>
<name>Q2W900_PARM1</name>
<comment type="similarity">
    <text evidence="1">Belongs to the hemerythrin family.</text>
</comment>
<evidence type="ECO:0000256" key="1">
    <source>
        <dbReference type="ARBA" id="ARBA00010587"/>
    </source>
</evidence>
<dbReference type="HOGENOM" id="CLU_542679_0_0_5"/>
<keyword evidence="6" id="KW-1185">Reference proteome</keyword>
<dbReference type="KEGG" id="mag:amb0871"/>
<sequence>MRCCRSLTCEGLRCWGCAMAVQWQEAMSIGVADLDAEHRAMLELLNSLEAGLEGGDDDGVADAMRDLVGLMSEHFSREEDLLSGIGCPSFYAHRDGHDAIADRIHLLRRRYLVAVDSGARRDVASALLNFTRISLLDHILTEDHAMGRRMSPAAIQPSLDRSSESEAGATVVPVATQDVEYSLPPHLAHLLNRLHYTQAELPPPHGGYATFEVLCAEAVARRIDEVLVVFHKRNACVSRKLPPPFFLSPEFADRFRRVVERLIMPELLKSRRLRQMTSRCDWKVVDSESFWEYVDNPLAEDLLERWRLAWDEMRLVERVRDDGSRVFQVKETTRILREMLQPPTPEAYDLPRIGNVEIETLKSLFDPTRDLAGALHAGWQRCQDLYEQEMEPRVFQQKAREGALRDYLLLAHQQYAANWGEFLTLSVHRVFGRVTSHFLERFSTSLGRSEQERAGHMPYLMRYLHQLRDHPEIRRQEREEEAQWQAQRQELQNFLKGVTAAA</sequence>
<dbReference type="Gene3D" id="1.20.120.50">
    <property type="entry name" value="Hemerythrin-like"/>
    <property type="match status" value="1"/>
</dbReference>
<evidence type="ECO:0000259" key="4">
    <source>
        <dbReference type="Pfam" id="PF01814"/>
    </source>
</evidence>